<dbReference type="GO" id="GO:0006367">
    <property type="term" value="P:transcription initiation at RNA polymerase II promoter"/>
    <property type="evidence" value="ECO:0007669"/>
    <property type="project" value="EnsemblFungi"/>
</dbReference>
<dbReference type="GO" id="GO:0000112">
    <property type="term" value="C:nucleotide-excision repair factor 3 complex"/>
    <property type="evidence" value="ECO:0007669"/>
    <property type="project" value="EnsemblFungi"/>
</dbReference>
<reference evidence="11 12" key="1">
    <citation type="submission" date="2015-05" db="EMBL/GenBank/DDBJ databases">
        <title>Distinctive expansion of gene families associated with plant cell wall degradation and secondary metabolism in the genomes of grapevine trunk pathogens.</title>
        <authorList>
            <person name="Lawrence D.P."/>
            <person name="Travadon R."/>
            <person name="Rolshausen P.E."/>
            <person name="Baumgartner K."/>
        </authorList>
    </citation>
    <scope>NUCLEOTIDE SEQUENCE [LARGE SCALE GENOMIC DNA]</scope>
    <source>
        <strain evidence="11">DA912</strain>
    </source>
</reference>
<evidence type="ECO:0000256" key="1">
    <source>
        <dbReference type="ARBA" id="ARBA00002817"/>
    </source>
</evidence>
<dbReference type="STRING" id="1214573.A0A0G2G0T4"/>
<dbReference type="GO" id="GO:0003690">
    <property type="term" value="F:double-stranded DNA binding"/>
    <property type="evidence" value="ECO:0007669"/>
    <property type="project" value="EnsemblFungi"/>
</dbReference>
<reference evidence="11 12" key="2">
    <citation type="submission" date="2015-05" db="EMBL/GenBank/DDBJ databases">
        <authorList>
            <person name="Morales-Cruz A."/>
            <person name="Amrine K.C."/>
            <person name="Cantu D."/>
        </authorList>
    </citation>
    <scope>NUCLEOTIDE SEQUENCE [LARGE SCALE GENOMIC DNA]</scope>
    <source>
        <strain evidence="11">DA912</strain>
    </source>
</reference>
<dbReference type="PANTHER" id="PTHR13152">
    <property type="entry name" value="TFIIH, POLYPEPTIDE 4"/>
    <property type="match status" value="1"/>
</dbReference>
<keyword evidence="6 9" id="KW-0804">Transcription</keyword>
<protein>
    <recommendedName>
        <fullName evidence="9">RNA polymerase II transcription factor B subunit 2</fullName>
    </recommendedName>
</protein>
<dbReference type="Proteomes" id="UP000034680">
    <property type="component" value="Unassembled WGS sequence"/>
</dbReference>
<dbReference type="AlphaFoldDB" id="A0A0G2G0T4"/>
<evidence type="ECO:0000259" key="10">
    <source>
        <dbReference type="Pfam" id="PF18307"/>
    </source>
</evidence>
<dbReference type="OrthoDB" id="364513at2759"/>
<evidence type="ECO:0000256" key="7">
    <source>
        <dbReference type="ARBA" id="ARBA00023204"/>
    </source>
</evidence>
<evidence type="ECO:0000256" key="6">
    <source>
        <dbReference type="ARBA" id="ARBA00023163"/>
    </source>
</evidence>
<comment type="subcellular location">
    <subcellularLocation>
        <location evidence="2 9">Nucleus</location>
    </subcellularLocation>
</comment>
<evidence type="ECO:0000256" key="9">
    <source>
        <dbReference type="RuleBase" id="RU364024"/>
    </source>
</evidence>
<dbReference type="NCBIfam" id="TIGR00625">
    <property type="entry name" value="tfb2"/>
    <property type="match status" value="1"/>
</dbReference>
<dbReference type="InterPro" id="IPR040662">
    <property type="entry name" value="Tfb2_C"/>
</dbReference>
<evidence type="ECO:0000256" key="4">
    <source>
        <dbReference type="ARBA" id="ARBA00022763"/>
    </source>
</evidence>
<dbReference type="GO" id="GO:0005675">
    <property type="term" value="C:transcription factor TFIIH holo complex"/>
    <property type="evidence" value="ECO:0007669"/>
    <property type="project" value="EnsemblFungi"/>
</dbReference>
<dbReference type="PANTHER" id="PTHR13152:SF0">
    <property type="entry name" value="GENERAL TRANSCRIPTION FACTOR IIH SUBUNIT 4"/>
    <property type="match status" value="1"/>
</dbReference>
<dbReference type="Gene3D" id="3.30.70.2610">
    <property type="match status" value="1"/>
</dbReference>
<comment type="similarity">
    <text evidence="3 9">Belongs to the TFB2 family.</text>
</comment>
<gene>
    <name evidence="11" type="ORF">UCDDA912_g00254</name>
</gene>
<comment type="caution">
    <text evidence="11">The sequence shown here is derived from an EMBL/GenBank/DDBJ whole genome shotgun (WGS) entry which is preliminary data.</text>
</comment>
<dbReference type="GO" id="GO:0006289">
    <property type="term" value="P:nucleotide-excision repair"/>
    <property type="evidence" value="ECO:0007669"/>
    <property type="project" value="EnsemblFungi"/>
</dbReference>
<proteinExistence type="inferred from homology"/>
<evidence type="ECO:0000256" key="3">
    <source>
        <dbReference type="ARBA" id="ARBA00007132"/>
    </source>
</evidence>
<keyword evidence="7 9" id="KW-0234">DNA repair</keyword>
<evidence type="ECO:0000313" key="12">
    <source>
        <dbReference type="Proteomes" id="UP000034680"/>
    </source>
</evidence>
<sequence length="500" mass="55499">MSATPSLTLSDYLEKLSGAVFRRLYQQPSTAFAIFRRMLPNLGKTFVMAILYMPTPLLLDDLDTWVKPDAKKDRDHALGILRRLHIVSISMAVKDKPQEMALTTNFKNSLRLALEGGGEHQSFGVPSSLPVPEHVDIAFLDKYARKKWDDILHFVVNSVAMGGGESVSGSSGPKASVKDLLVAGRLVERRGLGSVGITQSGFTFLLQEANAQVWTLLLQWLEAADQARKEAEQSGRESNLDSVDMLSFLFMLASLELGRAYDTDALTEKRQNMLPNLVDFGLVYIDTTNHHQYFPTRLATTLTSGASALRSVSSGFDAAIAAGHGDGAGGGGGEGGQHKGFIIVETNYRIYAYTTSPLQICVLSLFCHLRHRFSGMVTGRLTRDSIRKAISYGITADQIVSYMATHAHEQMHRVAQLNTKPVLPPTVVDQIRLWQLENERMRATPGFLFKDFDTKAEYDALSRYAEEIGVLVWRSDARQTFFASKVEQLGDYLRLWKKAN</sequence>
<dbReference type="GO" id="GO:0016251">
    <property type="term" value="F:RNA polymerase II general transcription initiation factor activity"/>
    <property type="evidence" value="ECO:0007669"/>
    <property type="project" value="EnsemblFungi"/>
</dbReference>
<dbReference type="GO" id="GO:0001671">
    <property type="term" value="F:ATPase activator activity"/>
    <property type="evidence" value="ECO:0007669"/>
    <property type="project" value="InterPro"/>
</dbReference>
<evidence type="ECO:0000256" key="5">
    <source>
        <dbReference type="ARBA" id="ARBA00023015"/>
    </source>
</evidence>
<comment type="function">
    <text evidence="1">Component of the general transcription and DNA repair factor IIH (TFIIH) core complex, which is involved in general and transcription-coupled nucleotide excision repair (NER) of damaged DNA and, when complexed to TFIIK, in RNA transcription by RNA polymerase II. In NER, TFIIH acts by opening DNA around the lesion to allow the excision of the damaged oligonucleotide and its replacement by a new DNA fragment. In transcription, TFIIH has an essential role in transcription initiation. When the pre-initiation complex (PIC) has been established, TFIIH is required for promoter opening and promoter escape. Phosphorylation of the C-terminal tail (CTD) of the largest subunit of RNA polymerase II by the kinase module TFIIK controls the initiation of transcription.</text>
</comment>
<dbReference type="Pfam" id="PF18307">
    <property type="entry name" value="Tfb2_C"/>
    <property type="match status" value="1"/>
</dbReference>
<name>A0A0G2G0T4_9PEZI</name>
<accession>A0A0G2G0T4</accession>
<keyword evidence="5 9" id="KW-0805">Transcription regulation</keyword>
<evidence type="ECO:0000256" key="2">
    <source>
        <dbReference type="ARBA" id="ARBA00004123"/>
    </source>
</evidence>
<organism evidence="11 12">
    <name type="scientific">Diaporthe ampelina</name>
    <dbReference type="NCBI Taxonomy" id="1214573"/>
    <lineage>
        <taxon>Eukaryota</taxon>
        <taxon>Fungi</taxon>
        <taxon>Dikarya</taxon>
        <taxon>Ascomycota</taxon>
        <taxon>Pezizomycotina</taxon>
        <taxon>Sordariomycetes</taxon>
        <taxon>Sordariomycetidae</taxon>
        <taxon>Diaporthales</taxon>
        <taxon>Diaporthaceae</taxon>
        <taxon>Diaporthe</taxon>
    </lineage>
</organism>
<evidence type="ECO:0000256" key="8">
    <source>
        <dbReference type="ARBA" id="ARBA00023242"/>
    </source>
</evidence>
<keyword evidence="8 9" id="KW-0539">Nucleus</keyword>
<dbReference type="InterPro" id="IPR004598">
    <property type="entry name" value="TFIIH_p52/Tfb2"/>
</dbReference>
<dbReference type="GO" id="GO:0000439">
    <property type="term" value="C:transcription factor TFIIH core complex"/>
    <property type="evidence" value="ECO:0007669"/>
    <property type="project" value="EnsemblFungi"/>
</dbReference>
<keyword evidence="4 9" id="KW-0227">DNA damage</keyword>
<dbReference type="EMBL" id="LCUC01000012">
    <property type="protein sequence ID" value="KKY39709.1"/>
    <property type="molecule type" value="Genomic_DNA"/>
</dbReference>
<feature type="domain" description="Transcription factor Tfb2 C-terminal" evidence="10">
    <location>
        <begin position="429"/>
        <end position="493"/>
    </location>
</feature>
<keyword evidence="12" id="KW-1185">Reference proteome</keyword>
<evidence type="ECO:0000313" key="11">
    <source>
        <dbReference type="EMBL" id="KKY39709.1"/>
    </source>
</evidence>
<comment type="function">
    <text evidence="9">Component of the general transcription and DNA repair factor IIH (TFIIH) core complex which is involved in general and transcription-coupled nucleotide excision repair (NER) of damaged DNA.</text>
</comment>
<dbReference type="Pfam" id="PF03849">
    <property type="entry name" value="Tfb2"/>
    <property type="match status" value="1"/>
</dbReference>